<comment type="caution">
    <text evidence="2">The sequence shown here is derived from an EMBL/GenBank/DDBJ whole genome shotgun (WGS) entry which is preliminary data.</text>
</comment>
<name>A0A4R1BF02_9ACTN</name>
<dbReference type="AlphaFoldDB" id="A0A4R1BF02"/>
<organism evidence="2 3">
    <name type="scientific">Rubrobacter taiwanensis</name>
    <dbReference type="NCBI Taxonomy" id="185139"/>
    <lineage>
        <taxon>Bacteria</taxon>
        <taxon>Bacillati</taxon>
        <taxon>Actinomycetota</taxon>
        <taxon>Rubrobacteria</taxon>
        <taxon>Rubrobacterales</taxon>
        <taxon>Rubrobacteraceae</taxon>
        <taxon>Rubrobacter</taxon>
    </lineage>
</organism>
<evidence type="ECO:0000313" key="2">
    <source>
        <dbReference type="EMBL" id="TCJ15721.1"/>
    </source>
</evidence>
<dbReference type="Proteomes" id="UP000295244">
    <property type="component" value="Unassembled WGS sequence"/>
</dbReference>
<dbReference type="OrthoDB" id="9787241at2"/>
<dbReference type="InterPro" id="IPR019267">
    <property type="entry name" value="CRISPR-assoc_Cas6_C"/>
</dbReference>
<evidence type="ECO:0000313" key="3">
    <source>
        <dbReference type="Proteomes" id="UP000295244"/>
    </source>
</evidence>
<keyword evidence="3" id="KW-1185">Reference proteome</keyword>
<reference evidence="2 3" key="1">
    <citation type="submission" date="2019-03" db="EMBL/GenBank/DDBJ databases">
        <title>Whole genome sequence of a novel Rubrobacter taiwanensis strain, isolated from Yellowstone National Park.</title>
        <authorList>
            <person name="Freed S."/>
            <person name="Ramaley R.F."/>
            <person name="Kyndt J.A."/>
        </authorList>
    </citation>
    <scope>NUCLEOTIDE SEQUENCE [LARGE SCALE GENOMIC DNA]</scope>
    <source>
        <strain evidence="2 3">Yellowstone</strain>
    </source>
</reference>
<feature type="domain" description="CRISPR-associated protein Cas6 C-terminal" evidence="1">
    <location>
        <begin position="187"/>
        <end position="309"/>
    </location>
</feature>
<dbReference type="RefSeq" id="WP_132692259.1">
    <property type="nucleotide sequence ID" value="NZ_SKBU01000022.1"/>
</dbReference>
<sequence length="326" mass="36280">MALELHCHEVTVRFLERAVVPPYEGSMIRGAFGRAFKESCCPFPHDGGGCPLGDKCPYGYVFETSPPEGAREYAKNREVPRPYVFEPPQSTRLEYGPGEKMRFGFTVVGRAADYMPYFIYALSKMGEMGVGRKRARYRLERVVAKNPLRGVRREIFDGEVARNVRVPTVWEDAVCAARRLSGDRIGVEFLTPALIKFRGEISPEAPSFAALVQALLIRIPMLAAVHCGELWREDFGGMVRRAGEVATVRDNTSWVSFRRHSAFKRRTEPLEGVVGYAEYAGPLEEFLPLLCLGQLAHVGKRAVFGLGRYRLSAGPSPGAVPHISPT</sequence>
<evidence type="ECO:0000259" key="1">
    <source>
        <dbReference type="Pfam" id="PF10040"/>
    </source>
</evidence>
<proteinExistence type="predicted"/>
<protein>
    <submittedName>
        <fullName evidence="2">CRISPR system precrRNA processing endoribonuclease RAMP protein Cas6</fullName>
    </submittedName>
</protein>
<gene>
    <name evidence="2" type="ORF">E0L93_12025</name>
</gene>
<accession>A0A4R1BF02</accession>
<dbReference type="Gene3D" id="3.30.70.1900">
    <property type="match status" value="1"/>
</dbReference>
<dbReference type="EMBL" id="SKBU01000022">
    <property type="protein sequence ID" value="TCJ15721.1"/>
    <property type="molecule type" value="Genomic_DNA"/>
</dbReference>
<dbReference type="Pfam" id="PF10040">
    <property type="entry name" value="CRISPR_Cas6"/>
    <property type="match status" value="1"/>
</dbReference>